<evidence type="ECO:0000256" key="6">
    <source>
        <dbReference type="RuleBase" id="RU003942"/>
    </source>
</evidence>
<dbReference type="AlphaFoldDB" id="F0JDS3"/>
<evidence type="ECO:0000256" key="7">
    <source>
        <dbReference type="SAM" id="Phobius"/>
    </source>
</evidence>
<dbReference type="Proteomes" id="UP000007845">
    <property type="component" value="Chromosome"/>
</dbReference>
<feature type="transmembrane region" description="Helical" evidence="7">
    <location>
        <begin position="12"/>
        <end position="31"/>
    </location>
</feature>
<dbReference type="PANTHER" id="PTHR30561">
    <property type="entry name" value="SMR FAMILY PROTON-DEPENDENT DRUG EFFLUX TRANSPORTER SUGE"/>
    <property type="match status" value="1"/>
</dbReference>
<keyword evidence="4 7" id="KW-1133">Transmembrane helix</keyword>
<dbReference type="InterPro" id="IPR045324">
    <property type="entry name" value="Small_multidrug_res"/>
</dbReference>
<protein>
    <submittedName>
        <fullName evidence="8">Small multidrug resistance protein</fullName>
    </submittedName>
</protein>
<evidence type="ECO:0000256" key="4">
    <source>
        <dbReference type="ARBA" id="ARBA00022989"/>
    </source>
</evidence>
<keyword evidence="3 6" id="KW-0812">Transmembrane</keyword>
<dbReference type="GO" id="GO:0022857">
    <property type="term" value="F:transmembrane transporter activity"/>
    <property type="evidence" value="ECO:0007669"/>
    <property type="project" value="InterPro"/>
</dbReference>
<dbReference type="PANTHER" id="PTHR30561:SF9">
    <property type="entry name" value="4-AMINO-4-DEOXY-L-ARABINOSE-PHOSPHOUNDECAPRENOL FLIPPASE SUBUNIT ARNF-RELATED"/>
    <property type="match status" value="1"/>
</dbReference>
<feature type="transmembrane region" description="Helical" evidence="7">
    <location>
        <begin position="101"/>
        <end position="119"/>
    </location>
</feature>
<sequence length="122" mass="13382" precursor="true">MIDKLVHSGTVVNALFLSALLAFSHALLKYASQHKSNGVVDFFLSNWIAVGCSLAIYGFIFFYYSYILKVIQISTLYPIYTGLSIMLVFLIGVFWFGEKTSAMQCLGAALIIIGVVIVSRGA</sequence>
<comment type="similarity">
    <text evidence="6">Belongs to the drug/metabolite transporter (DMT) superfamily. Small multidrug resistance (SMR) (TC 2.A.7.1) family.</text>
</comment>
<evidence type="ECO:0000313" key="9">
    <source>
        <dbReference type="Proteomes" id="UP000007845"/>
    </source>
</evidence>
<reference evidence="8 9" key="1">
    <citation type="journal article" date="2011" name="J. Bacteriol.">
        <title>Genome sequence of the mercury-methylating strain Desulfovibrio desulfuricans ND132.</title>
        <authorList>
            <person name="Brown S.D."/>
            <person name="Gilmour C.C."/>
            <person name="Kucken A.M."/>
            <person name="Wall J.D."/>
            <person name="Elias D.A."/>
            <person name="Brandt C.C."/>
            <person name="Podar M."/>
            <person name="Chertkov O."/>
            <person name="Held B."/>
            <person name="Bruce D.C."/>
            <person name="Detter J.C."/>
            <person name="Tapia R."/>
            <person name="Han C.S."/>
            <person name="Goodwin L.A."/>
            <person name="Cheng J.F."/>
            <person name="Pitluck S."/>
            <person name="Woyke T."/>
            <person name="Mikhailova N."/>
            <person name="Ivanova N.N."/>
            <person name="Han J."/>
            <person name="Lucas S."/>
            <person name="Lapidus A.L."/>
            <person name="Land M.L."/>
            <person name="Hauser L.J."/>
            <person name="Palumbo A.V."/>
        </authorList>
    </citation>
    <scope>NUCLEOTIDE SEQUENCE [LARGE SCALE GENOMIC DNA]</scope>
    <source>
        <strain evidence="8 9">ND132</strain>
    </source>
</reference>
<proteinExistence type="inferred from homology"/>
<evidence type="ECO:0000313" key="8">
    <source>
        <dbReference type="EMBL" id="EGB14605.1"/>
    </source>
</evidence>
<dbReference type="EMBL" id="CP003220">
    <property type="protein sequence ID" value="EGB14605.1"/>
    <property type="molecule type" value="Genomic_DNA"/>
</dbReference>
<evidence type="ECO:0000256" key="3">
    <source>
        <dbReference type="ARBA" id="ARBA00022692"/>
    </source>
</evidence>
<feature type="transmembrane region" description="Helical" evidence="7">
    <location>
        <begin position="76"/>
        <end position="95"/>
    </location>
</feature>
<evidence type="ECO:0000256" key="2">
    <source>
        <dbReference type="ARBA" id="ARBA00022475"/>
    </source>
</evidence>
<keyword evidence="5 7" id="KW-0472">Membrane</keyword>
<keyword evidence="2" id="KW-1003">Cell membrane</keyword>
<dbReference type="Gene3D" id="1.10.3730.20">
    <property type="match status" value="1"/>
</dbReference>
<dbReference type="GO" id="GO:0005886">
    <property type="term" value="C:plasma membrane"/>
    <property type="evidence" value="ECO:0007669"/>
    <property type="project" value="UniProtKB-SubCell"/>
</dbReference>
<dbReference type="Pfam" id="PF00893">
    <property type="entry name" value="Multi_Drug_Res"/>
    <property type="match status" value="1"/>
</dbReference>
<accession>F0JDS3</accession>
<name>F0JDS3_9BACT</name>
<dbReference type="KEGG" id="ddn:DND132_1397"/>
<organism evidence="8 9">
    <name type="scientific">Pseudodesulfovibrio mercurii</name>
    <dbReference type="NCBI Taxonomy" id="641491"/>
    <lineage>
        <taxon>Bacteria</taxon>
        <taxon>Pseudomonadati</taxon>
        <taxon>Thermodesulfobacteriota</taxon>
        <taxon>Desulfovibrionia</taxon>
        <taxon>Desulfovibrionales</taxon>
        <taxon>Desulfovibrionaceae</taxon>
    </lineage>
</organism>
<comment type="subcellular location">
    <subcellularLocation>
        <location evidence="1 6">Cell membrane</location>
        <topology evidence="1 6">Multi-pass membrane protein</topology>
    </subcellularLocation>
</comment>
<dbReference type="InterPro" id="IPR000390">
    <property type="entry name" value="Small_drug/metabolite_transptr"/>
</dbReference>
<dbReference type="RefSeq" id="WP_014322033.1">
    <property type="nucleotide sequence ID" value="NC_016803.1"/>
</dbReference>
<dbReference type="OrthoDB" id="9808638at2"/>
<dbReference type="HOGENOM" id="CLU_2022986_0_0_7"/>
<evidence type="ECO:0000256" key="1">
    <source>
        <dbReference type="ARBA" id="ARBA00004651"/>
    </source>
</evidence>
<evidence type="ECO:0000256" key="5">
    <source>
        <dbReference type="ARBA" id="ARBA00023136"/>
    </source>
</evidence>
<keyword evidence="9" id="KW-1185">Reference proteome</keyword>
<dbReference type="STRING" id="641491.DND132_1397"/>
<gene>
    <name evidence="8" type="ORF">DND132_1397</name>
</gene>
<dbReference type="SUPFAM" id="SSF103481">
    <property type="entry name" value="Multidrug resistance efflux transporter EmrE"/>
    <property type="match status" value="1"/>
</dbReference>
<feature type="transmembrane region" description="Helical" evidence="7">
    <location>
        <begin position="43"/>
        <end position="64"/>
    </location>
</feature>
<dbReference type="InterPro" id="IPR037185">
    <property type="entry name" value="EmrE-like"/>
</dbReference>